<protein>
    <submittedName>
        <fullName evidence="1">Uncharacterized protein</fullName>
    </submittedName>
</protein>
<proteinExistence type="predicted"/>
<evidence type="ECO:0000313" key="2">
    <source>
        <dbReference type="Proteomes" id="UP001218188"/>
    </source>
</evidence>
<dbReference type="EMBL" id="JARJCM010000124">
    <property type="protein sequence ID" value="KAJ7027444.1"/>
    <property type="molecule type" value="Genomic_DNA"/>
</dbReference>
<comment type="caution">
    <text evidence="1">The sequence shown here is derived from an EMBL/GenBank/DDBJ whole genome shotgun (WGS) entry which is preliminary data.</text>
</comment>
<keyword evidence="2" id="KW-1185">Reference proteome</keyword>
<reference evidence="1" key="1">
    <citation type="submission" date="2023-03" db="EMBL/GenBank/DDBJ databases">
        <title>Massive genome expansion in bonnet fungi (Mycena s.s.) driven by repeated elements and novel gene families across ecological guilds.</title>
        <authorList>
            <consortium name="Lawrence Berkeley National Laboratory"/>
            <person name="Harder C.B."/>
            <person name="Miyauchi S."/>
            <person name="Viragh M."/>
            <person name="Kuo A."/>
            <person name="Thoen E."/>
            <person name="Andreopoulos B."/>
            <person name="Lu D."/>
            <person name="Skrede I."/>
            <person name="Drula E."/>
            <person name="Henrissat B."/>
            <person name="Morin E."/>
            <person name="Kohler A."/>
            <person name="Barry K."/>
            <person name="LaButti K."/>
            <person name="Morin E."/>
            <person name="Salamov A."/>
            <person name="Lipzen A."/>
            <person name="Mereny Z."/>
            <person name="Hegedus B."/>
            <person name="Baldrian P."/>
            <person name="Stursova M."/>
            <person name="Weitz H."/>
            <person name="Taylor A."/>
            <person name="Grigoriev I.V."/>
            <person name="Nagy L.G."/>
            <person name="Martin F."/>
            <person name="Kauserud H."/>
        </authorList>
    </citation>
    <scope>NUCLEOTIDE SEQUENCE</scope>
    <source>
        <strain evidence="1">CBHHK200</strain>
    </source>
</reference>
<sequence length="269" mass="29365">MASPALARGAIGSGVNSTRSCLANSVFICDLNASSMCASPTIITAGRLQGFLTLRWRLVASAEARLTFRLFEVIVQVPVEGHVIRGRWCVITRHLVIRYRLEEEVPFISMPVMRRRRHIVLRWLGVGYRLQEGCPVVGIQGGWVHPVLAIYNLLLICLSMRIDCASAYSGLVLLLSPVNVPFTSAHTGVPWSAVWVQSCVEPLLIDSPGTSFPKGLVAVPVRLRAAFSQPPSCTTTFHGETTGSGVVSPSSRSVRRFPSRSYFSCSVVN</sequence>
<evidence type="ECO:0000313" key="1">
    <source>
        <dbReference type="EMBL" id="KAJ7027444.1"/>
    </source>
</evidence>
<dbReference type="AlphaFoldDB" id="A0AAD6X064"/>
<dbReference type="Proteomes" id="UP001218188">
    <property type="component" value="Unassembled WGS sequence"/>
</dbReference>
<gene>
    <name evidence="1" type="ORF">C8F04DRAFT_1267011</name>
</gene>
<name>A0AAD6X064_9AGAR</name>
<accession>A0AAD6X064</accession>
<organism evidence="1 2">
    <name type="scientific">Mycena alexandri</name>
    <dbReference type="NCBI Taxonomy" id="1745969"/>
    <lineage>
        <taxon>Eukaryota</taxon>
        <taxon>Fungi</taxon>
        <taxon>Dikarya</taxon>
        <taxon>Basidiomycota</taxon>
        <taxon>Agaricomycotina</taxon>
        <taxon>Agaricomycetes</taxon>
        <taxon>Agaricomycetidae</taxon>
        <taxon>Agaricales</taxon>
        <taxon>Marasmiineae</taxon>
        <taxon>Mycenaceae</taxon>
        <taxon>Mycena</taxon>
    </lineage>
</organism>